<dbReference type="Proteomes" id="UP000799118">
    <property type="component" value="Unassembled WGS sequence"/>
</dbReference>
<dbReference type="AlphaFoldDB" id="A0A6A4GVQ7"/>
<name>A0A6A4GVQ7_9AGAR</name>
<organism evidence="1 2">
    <name type="scientific">Gymnopus androsaceus JB14</name>
    <dbReference type="NCBI Taxonomy" id="1447944"/>
    <lineage>
        <taxon>Eukaryota</taxon>
        <taxon>Fungi</taxon>
        <taxon>Dikarya</taxon>
        <taxon>Basidiomycota</taxon>
        <taxon>Agaricomycotina</taxon>
        <taxon>Agaricomycetes</taxon>
        <taxon>Agaricomycetidae</taxon>
        <taxon>Agaricales</taxon>
        <taxon>Marasmiineae</taxon>
        <taxon>Omphalotaceae</taxon>
        <taxon>Gymnopus</taxon>
    </lineage>
</organism>
<sequence length="203" mass="23073">MKIFGISFGGGQQRPGNFAHTANEDAVWDRLRNTPEVQAVARRVDYLLACYFPKLHNLYTNTLKDLCNADKSLSPNFKDCCFAASSINLDHAVTCAIKNFGTFNYKKGGHLVLWDLKLIIEFPPGCTALLPSAMLAHSNTSIAQREHCQLMTFFTVSGLLRWRHNNYMLDKDFIAGATRSKRQAWEEHRDNLWRTGLDLFSDL</sequence>
<dbReference type="EMBL" id="ML769690">
    <property type="protein sequence ID" value="KAE9389566.1"/>
    <property type="molecule type" value="Genomic_DNA"/>
</dbReference>
<evidence type="ECO:0000313" key="2">
    <source>
        <dbReference type="Proteomes" id="UP000799118"/>
    </source>
</evidence>
<reference evidence="1" key="1">
    <citation type="journal article" date="2019" name="Environ. Microbiol.">
        <title>Fungal ecological strategies reflected in gene transcription - a case study of two litter decomposers.</title>
        <authorList>
            <person name="Barbi F."/>
            <person name="Kohler A."/>
            <person name="Barry K."/>
            <person name="Baskaran P."/>
            <person name="Daum C."/>
            <person name="Fauchery L."/>
            <person name="Ihrmark K."/>
            <person name="Kuo A."/>
            <person name="LaButti K."/>
            <person name="Lipzen A."/>
            <person name="Morin E."/>
            <person name="Grigoriev I.V."/>
            <person name="Henrissat B."/>
            <person name="Lindahl B."/>
            <person name="Martin F."/>
        </authorList>
    </citation>
    <scope>NUCLEOTIDE SEQUENCE</scope>
    <source>
        <strain evidence="1">JB14</strain>
    </source>
</reference>
<dbReference type="OrthoDB" id="3202607at2759"/>
<protein>
    <submittedName>
        <fullName evidence="1">Uncharacterized protein</fullName>
    </submittedName>
</protein>
<accession>A0A6A4GVQ7</accession>
<gene>
    <name evidence="1" type="ORF">BT96DRAFT_960007</name>
</gene>
<proteinExistence type="predicted"/>
<evidence type="ECO:0000313" key="1">
    <source>
        <dbReference type="EMBL" id="KAE9389566.1"/>
    </source>
</evidence>
<keyword evidence="2" id="KW-1185">Reference proteome</keyword>
<dbReference type="Gene3D" id="3.60.130.30">
    <property type="match status" value="1"/>
</dbReference>